<evidence type="ECO:0000313" key="1">
    <source>
        <dbReference type="EMBL" id="KAK7490668.1"/>
    </source>
</evidence>
<protein>
    <submittedName>
        <fullName evidence="1">Uncharacterized protein</fullName>
    </submittedName>
</protein>
<dbReference type="EMBL" id="JACVVK020000124">
    <property type="protein sequence ID" value="KAK7490668.1"/>
    <property type="molecule type" value="Genomic_DNA"/>
</dbReference>
<dbReference type="Proteomes" id="UP001519460">
    <property type="component" value="Unassembled WGS sequence"/>
</dbReference>
<gene>
    <name evidence="1" type="ORF">BaRGS_00018085</name>
</gene>
<proteinExistence type="predicted"/>
<comment type="caution">
    <text evidence="1">The sequence shown here is derived from an EMBL/GenBank/DDBJ whole genome shotgun (WGS) entry which is preliminary data.</text>
</comment>
<sequence length="102" mass="11052">MCFLSSFGACKHTQVDLFRHEAARRGTFPPGGTDDNSAAILAKRGCIHMGSNTIRCAFCGAFNGRVNDLDRRLHVLHHPNCSFPQLNIPATNTVDVPALCIG</sequence>
<evidence type="ECO:0000313" key="2">
    <source>
        <dbReference type="Proteomes" id="UP001519460"/>
    </source>
</evidence>
<organism evidence="1 2">
    <name type="scientific">Batillaria attramentaria</name>
    <dbReference type="NCBI Taxonomy" id="370345"/>
    <lineage>
        <taxon>Eukaryota</taxon>
        <taxon>Metazoa</taxon>
        <taxon>Spiralia</taxon>
        <taxon>Lophotrochozoa</taxon>
        <taxon>Mollusca</taxon>
        <taxon>Gastropoda</taxon>
        <taxon>Caenogastropoda</taxon>
        <taxon>Sorbeoconcha</taxon>
        <taxon>Cerithioidea</taxon>
        <taxon>Batillariidae</taxon>
        <taxon>Batillaria</taxon>
    </lineage>
</organism>
<accession>A0ABD0KUN8</accession>
<name>A0ABD0KUN8_9CAEN</name>
<keyword evidence="2" id="KW-1185">Reference proteome</keyword>
<dbReference type="SUPFAM" id="SSF57924">
    <property type="entry name" value="Inhibitor of apoptosis (IAP) repeat"/>
    <property type="match status" value="1"/>
</dbReference>
<reference evidence="1 2" key="1">
    <citation type="journal article" date="2023" name="Sci. Data">
        <title>Genome assembly of the Korean intertidal mud-creeper Batillaria attramentaria.</title>
        <authorList>
            <person name="Patra A.K."/>
            <person name="Ho P.T."/>
            <person name="Jun S."/>
            <person name="Lee S.J."/>
            <person name="Kim Y."/>
            <person name="Won Y.J."/>
        </authorList>
    </citation>
    <scope>NUCLEOTIDE SEQUENCE [LARGE SCALE GENOMIC DNA]</scope>
    <source>
        <strain evidence="1">Wonlab-2016</strain>
    </source>
</reference>
<dbReference type="AlphaFoldDB" id="A0ABD0KUN8"/>